<dbReference type="Proteomes" id="UP000029409">
    <property type="component" value="Chromosome"/>
</dbReference>
<dbReference type="PROSITE" id="PS00061">
    <property type="entry name" value="ADH_SHORT"/>
    <property type="match status" value="1"/>
</dbReference>
<dbReference type="GO" id="GO:0016491">
    <property type="term" value="F:oxidoreductase activity"/>
    <property type="evidence" value="ECO:0007669"/>
    <property type="project" value="UniProtKB-KW"/>
</dbReference>
<dbReference type="PANTHER" id="PTHR44196">
    <property type="entry name" value="DEHYDROGENASE/REDUCTASE SDR FAMILY MEMBER 7B"/>
    <property type="match status" value="1"/>
</dbReference>
<dbReference type="Pfam" id="PF00106">
    <property type="entry name" value="adh_short"/>
    <property type="match status" value="1"/>
</dbReference>
<dbReference type="CDD" id="cd05233">
    <property type="entry name" value="SDR_c"/>
    <property type="match status" value="1"/>
</dbReference>
<dbReference type="PRINTS" id="PR00081">
    <property type="entry name" value="GDHRDH"/>
</dbReference>
<dbReference type="PRINTS" id="PR00080">
    <property type="entry name" value="SDRFAMILY"/>
</dbReference>
<dbReference type="eggNOG" id="COG4221">
    <property type="taxonomic scope" value="Bacteria"/>
</dbReference>
<dbReference type="GO" id="GO:0016020">
    <property type="term" value="C:membrane"/>
    <property type="evidence" value="ECO:0007669"/>
    <property type="project" value="TreeGrafter"/>
</dbReference>
<reference evidence="4 5" key="1">
    <citation type="submission" date="2014-08" db="EMBL/GenBank/DDBJ databases">
        <title>Comparative genomics of the Paenibacillus odorifer group.</title>
        <authorList>
            <person name="den Bakker H.C."/>
            <person name="Tsai Y.-C."/>
            <person name="Martin N."/>
            <person name="Korlach J."/>
            <person name="Wiedmann M."/>
        </authorList>
    </citation>
    <scope>NUCLEOTIDE SEQUENCE [LARGE SCALE GENOMIC DNA]</scope>
    <source>
        <strain evidence="4 5">DSM 1735</strain>
    </source>
</reference>
<evidence type="ECO:0000256" key="1">
    <source>
        <dbReference type="ARBA" id="ARBA00006484"/>
    </source>
</evidence>
<dbReference type="EMBL" id="CP009288">
    <property type="protein sequence ID" value="AIQ15085.1"/>
    <property type="molecule type" value="Genomic_DNA"/>
</dbReference>
<dbReference type="SUPFAM" id="SSF51735">
    <property type="entry name" value="NAD(P)-binding Rossmann-fold domains"/>
    <property type="match status" value="1"/>
</dbReference>
<evidence type="ECO:0000313" key="4">
    <source>
        <dbReference type="EMBL" id="AIQ15085.1"/>
    </source>
</evidence>
<dbReference type="InterPro" id="IPR036291">
    <property type="entry name" value="NAD(P)-bd_dom_sf"/>
</dbReference>
<dbReference type="AlphaFoldDB" id="A0A089HWD6"/>
<dbReference type="PANTHER" id="PTHR44196:SF1">
    <property type="entry name" value="DEHYDROGENASE_REDUCTASE SDR FAMILY MEMBER 7B"/>
    <property type="match status" value="1"/>
</dbReference>
<dbReference type="Gene3D" id="3.40.50.720">
    <property type="entry name" value="NAD(P)-binding Rossmann-like Domain"/>
    <property type="match status" value="1"/>
</dbReference>
<protein>
    <recommendedName>
        <fullName evidence="6">Short-chain dehydrogenase</fullName>
    </recommendedName>
</protein>
<dbReference type="KEGG" id="pdu:PDUR_26860"/>
<evidence type="ECO:0000256" key="3">
    <source>
        <dbReference type="RuleBase" id="RU000363"/>
    </source>
</evidence>
<gene>
    <name evidence="4" type="ORF">PDUR_26860</name>
</gene>
<evidence type="ECO:0000256" key="2">
    <source>
        <dbReference type="ARBA" id="ARBA00023002"/>
    </source>
</evidence>
<keyword evidence="5" id="KW-1185">Reference proteome</keyword>
<organism evidence="4 5">
    <name type="scientific">Paenibacillus durus</name>
    <name type="common">Paenibacillus azotofixans</name>
    <dbReference type="NCBI Taxonomy" id="44251"/>
    <lineage>
        <taxon>Bacteria</taxon>
        <taxon>Bacillati</taxon>
        <taxon>Bacillota</taxon>
        <taxon>Bacilli</taxon>
        <taxon>Bacillales</taxon>
        <taxon>Paenibacillaceae</taxon>
        <taxon>Paenibacillus</taxon>
    </lineage>
</organism>
<dbReference type="STRING" id="44251.PDUR_26860"/>
<evidence type="ECO:0008006" key="6">
    <source>
        <dbReference type="Google" id="ProtNLM"/>
    </source>
</evidence>
<evidence type="ECO:0000313" key="5">
    <source>
        <dbReference type="Proteomes" id="UP000029409"/>
    </source>
</evidence>
<keyword evidence="2" id="KW-0560">Oxidoreductase</keyword>
<name>A0A089HWD6_PAEDU</name>
<dbReference type="InterPro" id="IPR002347">
    <property type="entry name" value="SDR_fam"/>
</dbReference>
<accession>A0A089HWD6</accession>
<comment type="similarity">
    <text evidence="1 3">Belongs to the short-chain dehydrogenases/reductases (SDR) family.</text>
</comment>
<proteinExistence type="inferred from homology"/>
<dbReference type="InterPro" id="IPR020904">
    <property type="entry name" value="Sc_DH/Rdtase_CS"/>
</dbReference>
<sequence length="183" mass="20395">MTANLNLYSCDLTDISLSIETILQVVRESKGIDILINNAGIGKFALAEDLELDHWNRVLTLNLTIPFLLTKYVLPHMKRQNFGRLIHITSDADHIGFAEGSLYCASKFGLRGFADSVRQELKGTPITVTTIGPGRVDTFFNGKKPGDRPISLNADDVADQVMHVLSQGQRCEIERIYLKSTFE</sequence>